<evidence type="ECO:0000259" key="2">
    <source>
        <dbReference type="Pfam" id="PF00656"/>
    </source>
</evidence>
<dbReference type="OrthoDB" id="4464809at2"/>
<dbReference type="EMBL" id="QGSY01000168">
    <property type="protein sequence ID" value="RQX09736.1"/>
    <property type="molecule type" value="Genomic_DNA"/>
</dbReference>
<feature type="domain" description="Peptidase C14 caspase" evidence="2">
    <location>
        <begin position="11"/>
        <end position="201"/>
    </location>
</feature>
<evidence type="ECO:0000313" key="3">
    <source>
        <dbReference type="EMBL" id="RQX09736.1"/>
    </source>
</evidence>
<dbReference type="Pfam" id="PF00656">
    <property type="entry name" value="Peptidase_C14"/>
    <property type="match status" value="1"/>
</dbReference>
<protein>
    <recommendedName>
        <fullName evidence="2">Peptidase C14 caspase domain-containing protein</fullName>
    </recommendedName>
</protein>
<feature type="region of interest" description="Disordered" evidence="1">
    <location>
        <begin position="247"/>
        <end position="280"/>
    </location>
</feature>
<comment type="caution">
    <text evidence="3">The sequence shown here is derived from an EMBL/GenBank/DDBJ whole genome shotgun (WGS) entry which is preliminary data.</text>
</comment>
<organism evidence="3 4">
    <name type="scientific">Micromonospora arida</name>
    <dbReference type="NCBI Taxonomy" id="2203715"/>
    <lineage>
        <taxon>Bacteria</taxon>
        <taxon>Bacillati</taxon>
        <taxon>Actinomycetota</taxon>
        <taxon>Actinomycetes</taxon>
        <taxon>Micromonosporales</taxon>
        <taxon>Micromonosporaceae</taxon>
        <taxon>Micromonospora</taxon>
    </lineage>
</organism>
<evidence type="ECO:0000313" key="4">
    <source>
        <dbReference type="Proteomes" id="UP000266889"/>
    </source>
</evidence>
<dbReference type="InterPro" id="IPR011600">
    <property type="entry name" value="Pept_C14_caspase"/>
</dbReference>
<proteinExistence type="predicted"/>
<dbReference type="Gene3D" id="3.40.50.1460">
    <property type="match status" value="1"/>
</dbReference>
<dbReference type="GO" id="GO:0006508">
    <property type="term" value="P:proteolysis"/>
    <property type="evidence" value="ECO:0007669"/>
    <property type="project" value="InterPro"/>
</dbReference>
<evidence type="ECO:0000256" key="1">
    <source>
        <dbReference type="SAM" id="MobiDB-lite"/>
    </source>
</evidence>
<dbReference type="InterPro" id="IPR029030">
    <property type="entry name" value="Caspase-like_dom_sf"/>
</dbReference>
<name>A0A3N9X9E2_9ACTN</name>
<accession>A0A3N9X9E2</accession>
<keyword evidence="4" id="KW-1185">Reference proteome</keyword>
<dbReference type="NCBIfam" id="NF047832">
    <property type="entry name" value="caspase_w_EACC1"/>
    <property type="match status" value="1"/>
</dbReference>
<sequence length="385" mass="41617">MSARMPERQTSRALLIGSSRFSNQDLHDLPAVVNNVQALAEALTDPTLGGFDQSGCRMLTDPTTQQIGDQLHAVVDEALDTLVLYYAGHGVLSQRGDLFLAIEGTDPDSRRVHYSGVPMEWFRSALADSPAHNRILILDCCFSGHAAQAMSGTASAVSGKLDIRGTYTLASAPAHQTAVAPVGAQFTAFTGELLNTLRQGVPGGGRLLTLGEIYPALTRALLASGMPRPQRLGTDLADHIALTRNRAYRPATSPAAKPRQASDSRRSATVPSRRVTQEQDPKVAAEFHAAMLEGYRKAKKELNYNAAYFLKMVQEVGGLEAARRLIRASSVSSGFTTLWEKGRLDLAVEAVVLQDRFAGLFTDEEIEIARDRLAAYGYHLPAQTS</sequence>
<dbReference type="Proteomes" id="UP000266889">
    <property type="component" value="Unassembled WGS sequence"/>
</dbReference>
<dbReference type="AlphaFoldDB" id="A0A3N9X9E2"/>
<reference evidence="3 4" key="1">
    <citation type="submission" date="2018-05" db="EMBL/GenBank/DDBJ databases">
        <title>Micromonospora from Atacama Desert.</title>
        <authorList>
            <person name="Carro L."/>
            <person name="Goodfellow M."/>
            <person name="Klenk H.-P."/>
        </authorList>
    </citation>
    <scope>NUCLEOTIDE SEQUENCE [LARGE SCALE GENOMIC DNA]</scope>
    <source>
        <strain evidence="3 4">LB32</strain>
    </source>
</reference>
<dbReference type="SUPFAM" id="SSF52129">
    <property type="entry name" value="Caspase-like"/>
    <property type="match status" value="1"/>
</dbReference>
<dbReference type="GO" id="GO:0004197">
    <property type="term" value="F:cysteine-type endopeptidase activity"/>
    <property type="evidence" value="ECO:0007669"/>
    <property type="project" value="InterPro"/>
</dbReference>
<gene>
    <name evidence="3" type="ORF">DLJ58_14105</name>
</gene>